<organism evidence="1 2">
    <name type="scientific">Thiothrix caldifontis</name>
    <dbReference type="NCBI Taxonomy" id="525918"/>
    <lineage>
        <taxon>Bacteria</taxon>
        <taxon>Pseudomonadati</taxon>
        <taxon>Pseudomonadota</taxon>
        <taxon>Gammaproteobacteria</taxon>
        <taxon>Thiotrichales</taxon>
        <taxon>Thiotrichaceae</taxon>
        <taxon>Thiothrix</taxon>
    </lineage>
</organism>
<keyword evidence="2" id="KW-1185">Reference proteome</keyword>
<gene>
    <name evidence="1" type="ORF">SAMN05660964_01835</name>
</gene>
<accession>A0A1H4C2C0</accession>
<dbReference type="EMBL" id="FNQP01000009">
    <property type="protein sequence ID" value="SEA54509.1"/>
    <property type="molecule type" value="Genomic_DNA"/>
</dbReference>
<dbReference type="STRING" id="525918.SAMN05660964_01835"/>
<evidence type="ECO:0000313" key="2">
    <source>
        <dbReference type="Proteomes" id="UP000199397"/>
    </source>
</evidence>
<reference evidence="1 2" key="1">
    <citation type="submission" date="2016-10" db="EMBL/GenBank/DDBJ databases">
        <authorList>
            <person name="de Groot N.N."/>
        </authorList>
    </citation>
    <scope>NUCLEOTIDE SEQUENCE [LARGE SCALE GENOMIC DNA]</scope>
    <source>
        <strain evidence="1 2">DSM 21228</strain>
    </source>
</reference>
<dbReference type="REBASE" id="494436">
    <property type="entry name" value="Tca21228ORF1834P"/>
</dbReference>
<dbReference type="RefSeq" id="WP_093067745.1">
    <property type="nucleotide sequence ID" value="NZ_FNQP01000009.1"/>
</dbReference>
<name>A0A1H4C2C0_9GAMM</name>
<dbReference type="OrthoDB" id="1551188at2"/>
<sequence>MNTQQILALATQHMQALNGHCFDVLELAKPASPEAAANLAKIISKLSPLVGNLIEFNTCEYLNKQSSFAGFGKWRRQDPGFPDTVFDGQISPMPGLEIKAWFPLATEITARFKDSQNHFAHDQTHVAMLAWLPEFLIFGKPKIVGIAVIPGGSIAKVRDEHYHKAPDYLVLEPEDTSARTSNLQQTNTNGYKFQGTAAQYVQAQQMVQNWGAGGTAYLPTREYQALLRALLAQFPYRLDTNFAKLDRIAHPSIERFKAEVYAAEFQGRTVGEWNRLLAKGDDASISAILAAQFGIQPNGNVVR</sequence>
<evidence type="ECO:0000313" key="1">
    <source>
        <dbReference type="EMBL" id="SEA54509.1"/>
    </source>
</evidence>
<dbReference type="Proteomes" id="UP000199397">
    <property type="component" value="Unassembled WGS sequence"/>
</dbReference>
<protein>
    <submittedName>
        <fullName evidence="1">Uncharacterized protein</fullName>
    </submittedName>
</protein>
<proteinExistence type="predicted"/>
<dbReference type="AlphaFoldDB" id="A0A1H4C2C0"/>